<accession>A0ABP7EJH1</accession>
<feature type="transmembrane region" description="Helical" evidence="5">
    <location>
        <begin position="47"/>
        <end position="65"/>
    </location>
</feature>
<name>A0ABP7EJH1_9ACTN</name>
<sequence length="259" mass="26588">MYFPYIGDEGWVAMGLVGQAAVLVSFPVGAAVVGSLVAVWRRPGPRLMSGVQHFAAGVVMAALIGEVMPDLREEGRLPWAVIGFCVGVVVMLSLGAWGRRLEDRDRAVTRTAGYVLPVGLLAAVGIDLLLDGLLVGLGVTLGSTAGLVLTIALTIEILFLSLSVVGELTDLGVPRARSALLCIGLGLATAVGAVGGAALLGGAGPELLAAVLAFGCAALLYLAVEELLVEAHEEKETPLLGAMFFLGFLIIYILGEVAA</sequence>
<feature type="transmembrane region" description="Helical" evidence="5">
    <location>
        <begin position="178"/>
        <end position="201"/>
    </location>
</feature>
<feature type="transmembrane region" description="Helical" evidence="5">
    <location>
        <begin position="145"/>
        <end position="166"/>
    </location>
</feature>
<feature type="transmembrane region" description="Helical" evidence="5">
    <location>
        <begin position="207"/>
        <end position="224"/>
    </location>
</feature>
<dbReference type="EMBL" id="BAAAYX010000027">
    <property type="protein sequence ID" value="GAA3718872.1"/>
    <property type="molecule type" value="Genomic_DNA"/>
</dbReference>
<organism evidence="6 7">
    <name type="scientific">Microlunatus aurantiacus</name>
    <dbReference type="NCBI Taxonomy" id="446786"/>
    <lineage>
        <taxon>Bacteria</taxon>
        <taxon>Bacillati</taxon>
        <taxon>Actinomycetota</taxon>
        <taxon>Actinomycetes</taxon>
        <taxon>Propionibacteriales</taxon>
        <taxon>Propionibacteriaceae</taxon>
        <taxon>Microlunatus</taxon>
    </lineage>
</organism>
<comment type="subcellular location">
    <subcellularLocation>
        <location evidence="1">Membrane</location>
        <topology evidence="1">Multi-pass membrane protein</topology>
    </subcellularLocation>
</comment>
<keyword evidence="2 5" id="KW-0812">Transmembrane</keyword>
<proteinExistence type="predicted"/>
<feature type="transmembrane region" description="Helical" evidence="5">
    <location>
        <begin position="77"/>
        <end position="97"/>
    </location>
</feature>
<dbReference type="InterPro" id="IPR003689">
    <property type="entry name" value="ZIP"/>
</dbReference>
<feature type="transmembrane region" description="Helical" evidence="5">
    <location>
        <begin position="118"/>
        <end position="139"/>
    </location>
</feature>
<gene>
    <name evidence="6" type="ORF">GCM10022204_43740</name>
</gene>
<feature type="transmembrane region" description="Helical" evidence="5">
    <location>
        <begin position="236"/>
        <end position="255"/>
    </location>
</feature>
<keyword evidence="4 5" id="KW-0472">Membrane</keyword>
<evidence type="ECO:0000256" key="4">
    <source>
        <dbReference type="ARBA" id="ARBA00023136"/>
    </source>
</evidence>
<evidence type="ECO:0000313" key="6">
    <source>
        <dbReference type="EMBL" id="GAA3718872.1"/>
    </source>
</evidence>
<evidence type="ECO:0000256" key="3">
    <source>
        <dbReference type="ARBA" id="ARBA00022989"/>
    </source>
</evidence>
<keyword evidence="7" id="KW-1185">Reference proteome</keyword>
<dbReference type="Proteomes" id="UP001500051">
    <property type="component" value="Unassembled WGS sequence"/>
</dbReference>
<evidence type="ECO:0000313" key="7">
    <source>
        <dbReference type="Proteomes" id="UP001500051"/>
    </source>
</evidence>
<comment type="caution">
    <text evidence="6">The sequence shown here is derived from an EMBL/GenBank/DDBJ whole genome shotgun (WGS) entry which is preliminary data.</text>
</comment>
<evidence type="ECO:0000256" key="5">
    <source>
        <dbReference type="SAM" id="Phobius"/>
    </source>
</evidence>
<evidence type="ECO:0000256" key="1">
    <source>
        <dbReference type="ARBA" id="ARBA00004141"/>
    </source>
</evidence>
<reference evidence="7" key="1">
    <citation type="journal article" date="2019" name="Int. J. Syst. Evol. Microbiol.">
        <title>The Global Catalogue of Microorganisms (GCM) 10K type strain sequencing project: providing services to taxonomists for standard genome sequencing and annotation.</title>
        <authorList>
            <consortium name="The Broad Institute Genomics Platform"/>
            <consortium name="The Broad Institute Genome Sequencing Center for Infectious Disease"/>
            <person name="Wu L."/>
            <person name="Ma J."/>
        </authorList>
    </citation>
    <scope>NUCLEOTIDE SEQUENCE [LARGE SCALE GENOMIC DNA]</scope>
    <source>
        <strain evidence="7">JCM 16548</strain>
    </source>
</reference>
<keyword evidence="3 5" id="KW-1133">Transmembrane helix</keyword>
<feature type="transmembrane region" description="Helical" evidence="5">
    <location>
        <begin position="20"/>
        <end position="40"/>
    </location>
</feature>
<dbReference type="Pfam" id="PF02535">
    <property type="entry name" value="Zip"/>
    <property type="match status" value="1"/>
</dbReference>
<evidence type="ECO:0000256" key="2">
    <source>
        <dbReference type="ARBA" id="ARBA00022692"/>
    </source>
</evidence>
<protein>
    <submittedName>
        <fullName evidence="6">ZIP family metal transporter</fullName>
    </submittedName>
</protein>